<organism evidence="3 4">
    <name type="scientific">Paraburkholderia acidicola</name>
    <dbReference type="NCBI Taxonomy" id="1912599"/>
    <lineage>
        <taxon>Bacteria</taxon>
        <taxon>Pseudomonadati</taxon>
        <taxon>Pseudomonadota</taxon>
        <taxon>Betaproteobacteria</taxon>
        <taxon>Burkholderiales</taxon>
        <taxon>Burkholderiaceae</taxon>
        <taxon>Paraburkholderia</taxon>
    </lineage>
</organism>
<feature type="region of interest" description="Disordered" evidence="1">
    <location>
        <begin position="1"/>
        <end position="22"/>
    </location>
</feature>
<dbReference type="PROSITE" id="PS50943">
    <property type="entry name" value="HTH_CROC1"/>
    <property type="match status" value="1"/>
</dbReference>
<dbReference type="CDD" id="cd00093">
    <property type="entry name" value="HTH_XRE"/>
    <property type="match status" value="1"/>
</dbReference>
<protein>
    <submittedName>
        <fullName evidence="3">Transcriptional regulator</fullName>
    </submittedName>
</protein>
<comment type="caution">
    <text evidence="3">The sequence shown here is derived from an EMBL/GenBank/DDBJ whole genome shotgun (WGS) entry which is preliminary data.</text>
</comment>
<dbReference type="Gene3D" id="1.10.260.40">
    <property type="entry name" value="lambda repressor-like DNA-binding domains"/>
    <property type="match status" value="1"/>
</dbReference>
<dbReference type="OrthoDB" id="9813152at2"/>
<evidence type="ECO:0000313" key="4">
    <source>
        <dbReference type="Proteomes" id="UP000218022"/>
    </source>
</evidence>
<dbReference type="EMBL" id="MTZV01000004">
    <property type="protein sequence ID" value="PCE26356.1"/>
    <property type="molecule type" value="Genomic_DNA"/>
</dbReference>
<sequence>MAKVQPKYARADGFNPVPHTKDDTARLLSKPAVKAAYDALGDEYSALHVILSARRDAGLTQAQIAERMGTTASAVSRLEASLSSEKHSPSFATLRKYAAACGKKLVISFA</sequence>
<dbReference type="InterPro" id="IPR001387">
    <property type="entry name" value="Cro/C1-type_HTH"/>
</dbReference>
<feature type="domain" description="HTH cro/C1-type" evidence="2">
    <location>
        <begin position="50"/>
        <end position="108"/>
    </location>
</feature>
<reference evidence="3 4" key="1">
    <citation type="submission" date="2017-01" db="EMBL/GenBank/DDBJ databases">
        <title>Whole-Genome Shotgun Sequencing of Two beta-Proteobacterial Species in Search of the Bulgecin Biosynthetic Cluster.</title>
        <authorList>
            <person name="Horsman M.E."/>
            <person name="Marous D.R."/>
            <person name="Li R."/>
            <person name="Oliver R.A."/>
            <person name="Byun B."/>
            <person name="Emrich S.J."/>
            <person name="Boggess B."/>
            <person name="Townsend C.A."/>
            <person name="Mobashery S."/>
        </authorList>
    </citation>
    <scope>NUCLEOTIDE SEQUENCE [LARGE SCALE GENOMIC DNA]</scope>
    <source>
        <strain evidence="3 4">ATCC 31363</strain>
    </source>
</reference>
<dbReference type="SMART" id="SM00530">
    <property type="entry name" value="HTH_XRE"/>
    <property type="match status" value="1"/>
</dbReference>
<evidence type="ECO:0000256" key="1">
    <source>
        <dbReference type="SAM" id="MobiDB-lite"/>
    </source>
</evidence>
<evidence type="ECO:0000313" key="3">
    <source>
        <dbReference type="EMBL" id="PCE26356.1"/>
    </source>
</evidence>
<dbReference type="SUPFAM" id="SSF47413">
    <property type="entry name" value="lambda repressor-like DNA-binding domains"/>
    <property type="match status" value="1"/>
</dbReference>
<dbReference type="RefSeq" id="WP_096722246.1">
    <property type="nucleotide sequence ID" value="NZ_MTZV01000004.1"/>
</dbReference>
<evidence type="ECO:0000259" key="2">
    <source>
        <dbReference type="PROSITE" id="PS50943"/>
    </source>
</evidence>
<gene>
    <name evidence="3" type="ORF">BWP39_17705</name>
</gene>
<dbReference type="GO" id="GO:0003677">
    <property type="term" value="F:DNA binding"/>
    <property type="evidence" value="ECO:0007669"/>
    <property type="project" value="InterPro"/>
</dbReference>
<dbReference type="AlphaFoldDB" id="A0A2A4F1T4"/>
<dbReference type="Pfam" id="PF01381">
    <property type="entry name" value="HTH_3"/>
    <property type="match status" value="1"/>
</dbReference>
<name>A0A2A4F1T4_9BURK</name>
<dbReference type="InterPro" id="IPR010982">
    <property type="entry name" value="Lambda_DNA-bd_dom_sf"/>
</dbReference>
<dbReference type="Proteomes" id="UP000218022">
    <property type="component" value="Unassembled WGS sequence"/>
</dbReference>
<proteinExistence type="predicted"/>
<accession>A0A2A4F1T4</accession>